<feature type="transmembrane region" description="Helical" evidence="7">
    <location>
        <begin position="106"/>
        <end position="126"/>
    </location>
</feature>
<keyword evidence="4 7" id="KW-0812">Transmembrane</keyword>
<dbReference type="InterPro" id="IPR036259">
    <property type="entry name" value="MFS_trans_sf"/>
</dbReference>
<dbReference type="RefSeq" id="XP_004362528.1">
    <property type="nucleotide sequence ID" value="XM_004362471.1"/>
</dbReference>
<dbReference type="PIRSF" id="PIRSF016379">
    <property type="entry name" value="ENT"/>
    <property type="match status" value="1"/>
</dbReference>
<dbReference type="OMA" id="GSPWTTK"/>
<dbReference type="PANTHER" id="PTHR10332">
    <property type="entry name" value="EQUILIBRATIVE NUCLEOSIDE TRANSPORTER"/>
    <property type="match status" value="1"/>
</dbReference>
<evidence type="ECO:0000256" key="4">
    <source>
        <dbReference type="ARBA" id="ARBA00022692"/>
    </source>
</evidence>
<organism evidence="8 9">
    <name type="scientific">Cavenderia fasciculata</name>
    <name type="common">Slime mold</name>
    <name type="synonym">Dictyostelium fasciculatum</name>
    <dbReference type="NCBI Taxonomy" id="261658"/>
    <lineage>
        <taxon>Eukaryota</taxon>
        <taxon>Amoebozoa</taxon>
        <taxon>Evosea</taxon>
        <taxon>Eumycetozoa</taxon>
        <taxon>Dictyostelia</taxon>
        <taxon>Acytosteliales</taxon>
        <taxon>Cavenderiaceae</taxon>
        <taxon>Cavenderia</taxon>
    </lineage>
</organism>
<dbReference type="Proteomes" id="UP000007797">
    <property type="component" value="Unassembled WGS sequence"/>
</dbReference>
<feature type="transmembrane region" description="Helical" evidence="7">
    <location>
        <begin position="164"/>
        <end position="184"/>
    </location>
</feature>
<evidence type="ECO:0000256" key="3">
    <source>
        <dbReference type="ARBA" id="ARBA00022448"/>
    </source>
</evidence>
<dbReference type="GeneID" id="14876724"/>
<feature type="transmembrane region" description="Helical" evidence="7">
    <location>
        <begin position="138"/>
        <end position="158"/>
    </location>
</feature>
<dbReference type="PANTHER" id="PTHR10332:SF10">
    <property type="entry name" value="EQUILIBRATIVE NUCLEOSIDE TRANSPORTER 4"/>
    <property type="match status" value="1"/>
</dbReference>
<dbReference type="OrthoDB" id="1856718at2759"/>
<dbReference type="AlphaFoldDB" id="F4PG43"/>
<feature type="transmembrane region" description="Helical" evidence="7">
    <location>
        <begin position="205"/>
        <end position="225"/>
    </location>
</feature>
<feature type="transmembrane region" description="Helical" evidence="7">
    <location>
        <begin position="431"/>
        <end position="455"/>
    </location>
</feature>
<accession>F4PG43</accession>
<protein>
    <submittedName>
        <fullName evidence="8">Equilibrative nucleoside transporter family protein</fullName>
    </submittedName>
</protein>
<dbReference type="Pfam" id="PF01733">
    <property type="entry name" value="Nucleoside_tran"/>
    <property type="match status" value="1"/>
</dbReference>
<feature type="transmembrane region" description="Helical" evidence="7">
    <location>
        <begin position="368"/>
        <end position="390"/>
    </location>
</feature>
<feature type="transmembrane region" description="Helical" evidence="7">
    <location>
        <begin position="396"/>
        <end position="419"/>
    </location>
</feature>
<evidence type="ECO:0000256" key="6">
    <source>
        <dbReference type="ARBA" id="ARBA00023136"/>
    </source>
</evidence>
<dbReference type="GO" id="GO:0005886">
    <property type="term" value="C:plasma membrane"/>
    <property type="evidence" value="ECO:0007669"/>
    <property type="project" value="TreeGrafter"/>
</dbReference>
<dbReference type="STRING" id="1054147.F4PG43"/>
<dbReference type="InterPro" id="IPR002259">
    <property type="entry name" value="Eqnu_transpt"/>
</dbReference>
<feature type="transmembrane region" description="Helical" evidence="7">
    <location>
        <begin position="237"/>
        <end position="258"/>
    </location>
</feature>
<dbReference type="GO" id="GO:0005337">
    <property type="term" value="F:nucleoside transmembrane transporter activity"/>
    <property type="evidence" value="ECO:0007669"/>
    <property type="project" value="InterPro"/>
</dbReference>
<evidence type="ECO:0000313" key="8">
    <source>
        <dbReference type="EMBL" id="EGG24677.1"/>
    </source>
</evidence>
<dbReference type="KEGG" id="dfa:DFA_02921"/>
<evidence type="ECO:0000256" key="1">
    <source>
        <dbReference type="ARBA" id="ARBA00004141"/>
    </source>
</evidence>
<feature type="transmembrane region" description="Helical" evidence="7">
    <location>
        <begin position="72"/>
        <end position="94"/>
    </location>
</feature>
<evidence type="ECO:0000256" key="5">
    <source>
        <dbReference type="ARBA" id="ARBA00022989"/>
    </source>
</evidence>
<feature type="transmembrane region" description="Helical" evidence="7">
    <location>
        <begin position="303"/>
        <end position="322"/>
    </location>
</feature>
<evidence type="ECO:0000256" key="7">
    <source>
        <dbReference type="SAM" id="Phobius"/>
    </source>
</evidence>
<gene>
    <name evidence="8" type="ORF">DFA_02921</name>
</gene>
<reference evidence="9" key="1">
    <citation type="journal article" date="2011" name="Genome Res.">
        <title>Phylogeny-wide analysis of social amoeba genomes highlights ancient origins for complex intercellular communication.</title>
        <authorList>
            <person name="Heidel A.J."/>
            <person name="Lawal H.M."/>
            <person name="Felder M."/>
            <person name="Schilde C."/>
            <person name="Helps N.R."/>
            <person name="Tunggal B."/>
            <person name="Rivero F."/>
            <person name="John U."/>
            <person name="Schleicher M."/>
            <person name="Eichinger L."/>
            <person name="Platzer M."/>
            <person name="Noegel A.A."/>
            <person name="Schaap P."/>
            <person name="Gloeckner G."/>
        </authorList>
    </citation>
    <scope>NUCLEOTIDE SEQUENCE [LARGE SCALE GENOMIC DNA]</scope>
    <source>
        <strain evidence="9">SH3</strain>
    </source>
</reference>
<dbReference type="PRINTS" id="PR01130">
    <property type="entry name" value="DERENTRNSPRT"/>
</dbReference>
<evidence type="ECO:0000313" key="9">
    <source>
        <dbReference type="Proteomes" id="UP000007797"/>
    </source>
</evidence>
<dbReference type="SUPFAM" id="SSF103473">
    <property type="entry name" value="MFS general substrate transporter"/>
    <property type="match status" value="1"/>
</dbReference>
<name>F4PG43_CACFS</name>
<comment type="similarity">
    <text evidence="2">Belongs to the SLC29A/ENT transporter (TC 2.A.57) family.</text>
</comment>
<comment type="subcellular location">
    <subcellularLocation>
        <location evidence="1">Membrane</location>
        <topology evidence="1">Multi-pass membrane protein</topology>
    </subcellularLocation>
</comment>
<keyword evidence="3" id="KW-0813">Transport</keyword>
<keyword evidence="6 7" id="KW-0472">Membrane</keyword>
<keyword evidence="9" id="KW-1185">Reference proteome</keyword>
<dbReference type="EMBL" id="GL883006">
    <property type="protein sequence ID" value="EGG24677.1"/>
    <property type="molecule type" value="Genomic_DNA"/>
</dbReference>
<proteinExistence type="inferred from homology"/>
<sequence length="459" mass="51444">MATNAINSILFGHTIMNDTNSNNSTQQEDDLKKPTQHANFSVAKIELEDDREDEGSQDEYLPMMSNQKDIRVAIIMIILGTGYLFPFESFLMSLDYFTVLYPEYKIYSTFPFVYMGAIAITFLFFLKFPNFSSHTKRMVFGFGFYILIMIAVPIINLTSAGGSFTSYIITLVLMILTGVIDGFVQGTVYAIAGLMGPQYTQYTQVGVGLAGIIVSVTRIISKVSFAQTAEGMKQGSLLFFLISAFVILVALGSFLYLLKLPVGINIRNSQLKKPAVSSPSTKQEKSKRESGALRFIFRKNLQLAMMNFYIFVISMFLFPGIVLEIQSYTIRPDWFVIILLTVHNVFDFIGKTVPGFVHRDGKIPSYPVLWAITLGRSIFVALFFICVYTKTFTSDAWPIVFLIIFGFSNGYVCSIVMSEGPRLVKRDLKELSGIFMTTSLIIGLTIGSTLNFMVIQLTH</sequence>
<keyword evidence="5 7" id="KW-1133">Transmembrane helix</keyword>
<evidence type="ECO:0000256" key="2">
    <source>
        <dbReference type="ARBA" id="ARBA00007965"/>
    </source>
</evidence>